<feature type="compositionally biased region" description="Basic and acidic residues" evidence="1">
    <location>
        <begin position="41"/>
        <end position="59"/>
    </location>
</feature>
<evidence type="ECO:0000313" key="2">
    <source>
        <dbReference type="EMBL" id="PNY26707.1"/>
    </source>
</evidence>
<dbReference type="Proteomes" id="UP000236621">
    <property type="component" value="Unassembled WGS sequence"/>
</dbReference>
<feature type="compositionally biased region" description="Low complexity" evidence="1">
    <location>
        <begin position="19"/>
        <end position="33"/>
    </location>
</feature>
<reference evidence="2 3" key="1">
    <citation type="submission" date="2017-08" db="EMBL/GenBank/DDBJ databases">
        <title>Harnessing the power of phylogenomics to disentangle the directionality and signatures of interkingdom host jumping in the parasitic fungal genus Tolypocladium.</title>
        <authorList>
            <person name="Quandt C.A."/>
            <person name="Patterson W."/>
            <person name="Spatafora J.W."/>
        </authorList>
    </citation>
    <scope>NUCLEOTIDE SEQUENCE [LARGE SCALE GENOMIC DNA]</scope>
    <source>
        <strain evidence="2 3">CBS 113982</strain>
    </source>
</reference>
<comment type="caution">
    <text evidence="2">The sequence shown here is derived from an EMBL/GenBank/DDBJ whole genome shotgun (WGS) entry which is preliminary data.</text>
</comment>
<dbReference type="STRING" id="45235.A0A2K3QGM9"/>
<sequence length="59" mass="6672">MKKAVAAVPDAWEDDWEAQADTAAAQQDAQQQDGHQVPLTKTERLTQHVETNRRIWESA</sequence>
<evidence type="ECO:0000313" key="3">
    <source>
        <dbReference type="Proteomes" id="UP000236621"/>
    </source>
</evidence>
<gene>
    <name evidence="2" type="ORF">TCAP_03364</name>
</gene>
<proteinExistence type="predicted"/>
<organism evidence="2 3">
    <name type="scientific">Tolypocladium capitatum</name>
    <dbReference type="NCBI Taxonomy" id="45235"/>
    <lineage>
        <taxon>Eukaryota</taxon>
        <taxon>Fungi</taxon>
        <taxon>Dikarya</taxon>
        <taxon>Ascomycota</taxon>
        <taxon>Pezizomycotina</taxon>
        <taxon>Sordariomycetes</taxon>
        <taxon>Hypocreomycetidae</taxon>
        <taxon>Hypocreales</taxon>
        <taxon>Ophiocordycipitaceae</taxon>
        <taxon>Tolypocladium</taxon>
    </lineage>
</organism>
<evidence type="ECO:0000256" key="1">
    <source>
        <dbReference type="SAM" id="MobiDB-lite"/>
    </source>
</evidence>
<dbReference type="EMBL" id="NRSZ01000510">
    <property type="protein sequence ID" value="PNY26707.1"/>
    <property type="molecule type" value="Genomic_DNA"/>
</dbReference>
<accession>A0A2K3QGM9</accession>
<keyword evidence="3" id="KW-1185">Reference proteome</keyword>
<protein>
    <submittedName>
        <fullName evidence="2">Uncharacterized protein</fullName>
    </submittedName>
</protein>
<name>A0A2K3QGM9_9HYPO</name>
<dbReference type="AlphaFoldDB" id="A0A2K3QGM9"/>
<feature type="region of interest" description="Disordered" evidence="1">
    <location>
        <begin position="1"/>
        <end position="59"/>
    </location>
</feature>